<dbReference type="Proteomes" id="UP000035642">
    <property type="component" value="Unassembled WGS sequence"/>
</dbReference>
<dbReference type="WBParaSite" id="ACAC_0001114101-mRNA-1">
    <property type="protein sequence ID" value="ACAC_0001114101-mRNA-1"/>
    <property type="gene ID" value="ACAC_0001114101"/>
</dbReference>
<reference evidence="1" key="1">
    <citation type="submission" date="2012-09" db="EMBL/GenBank/DDBJ databases">
        <authorList>
            <person name="Martin A.A."/>
        </authorList>
    </citation>
    <scope>NUCLEOTIDE SEQUENCE</scope>
</reference>
<name>A0A0K0DIK6_ANGCA</name>
<protein>
    <submittedName>
        <fullName evidence="2">Uncharacterized protein</fullName>
    </submittedName>
</protein>
<dbReference type="AlphaFoldDB" id="A0A0K0DIK6"/>
<proteinExistence type="predicted"/>
<reference evidence="2" key="2">
    <citation type="submission" date="2017-02" db="UniProtKB">
        <authorList>
            <consortium name="WormBaseParasite"/>
        </authorList>
    </citation>
    <scope>IDENTIFICATION</scope>
</reference>
<dbReference type="GO" id="GO:0005615">
    <property type="term" value="C:extracellular space"/>
    <property type="evidence" value="ECO:0007669"/>
    <property type="project" value="TreeGrafter"/>
</dbReference>
<organism evidence="1 2">
    <name type="scientific">Angiostrongylus cantonensis</name>
    <name type="common">Rat lungworm</name>
    <dbReference type="NCBI Taxonomy" id="6313"/>
    <lineage>
        <taxon>Eukaryota</taxon>
        <taxon>Metazoa</taxon>
        <taxon>Ecdysozoa</taxon>
        <taxon>Nematoda</taxon>
        <taxon>Chromadorea</taxon>
        <taxon>Rhabditida</taxon>
        <taxon>Rhabditina</taxon>
        <taxon>Rhabditomorpha</taxon>
        <taxon>Strongyloidea</taxon>
        <taxon>Metastrongylidae</taxon>
        <taxon>Angiostrongylus</taxon>
    </lineage>
</organism>
<evidence type="ECO:0000313" key="1">
    <source>
        <dbReference type="Proteomes" id="UP000035642"/>
    </source>
</evidence>
<accession>A0A0K0DIK6</accession>
<keyword evidence="1" id="KW-1185">Reference proteome</keyword>
<evidence type="ECO:0000313" key="2">
    <source>
        <dbReference type="WBParaSite" id="ACAC_0001114101-mRNA-1"/>
    </source>
</evidence>
<dbReference type="PANTHER" id="PTHR39075">
    <property type="entry name" value="FI19908P1"/>
    <property type="match status" value="1"/>
</dbReference>
<sequence length="212" mass="23151">MRIVASGPSEILSGHAYQRSSLVGPFAHPSRRGTNGRVTYPLIYVSETGSISVILTHAIIIEMSIDRCVRVVCHGQFAVSTSTVLWKRPSAVSLETLDFSSGHLESDFSLRLFYHEAQIGNQITISPVGMAVRQARNGDISVDARPRVIQCSPTVGSMHVRSSHIDMGVQENEKAYVKRGVKRVHVSRSGMVVSDGNCITSMDHFGRIVSTT</sequence>
<dbReference type="PANTHER" id="PTHR39075:SF1">
    <property type="entry name" value="FI19908P1"/>
    <property type="match status" value="1"/>
</dbReference>